<comment type="caution">
    <text evidence="1">The sequence shown here is derived from an EMBL/GenBank/DDBJ whole genome shotgun (WGS) entry which is preliminary data.</text>
</comment>
<organism evidence="1 2">
    <name type="scientific">Sulfoacidibacillus ferrooxidans</name>
    <dbReference type="NCBI Taxonomy" id="2005001"/>
    <lineage>
        <taxon>Bacteria</taxon>
        <taxon>Bacillati</taxon>
        <taxon>Bacillota</taxon>
        <taxon>Bacilli</taxon>
        <taxon>Bacillales</taxon>
        <taxon>Alicyclobacillaceae</taxon>
        <taxon>Sulfoacidibacillus</taxon>
    </lineage>
</organism>
<evidence type="ECO:0000313" key="2">
    <source>
        <dbReference type="Proteomes" id="UP001139263"/>
    </source>
</evidence>
<keyword evidence="2" id="KW-1185">Reference proteome</keyword>
<accession>A0A9X2AC11</accession>
<evidence type="ECO:0008006" key="3">
    <source>
        <dbReference type="Google" id="ProtNLM"/>
    </source>
</evidence>
<proteinExistence type="predicted"/>
<evidence type="ECO:0000313" key="1">
    <source>
        <dbReference type="EMBL" id="MCI0183354.1"/>
    </source>
</evidence>
<dbReference type="AlphaFoldDB" id="A0A9X2AC11"/>
<name>A0A9X2AC11_9BACL</name>
<dbReference type="EMBL" id="JALBUF010000004">
    <property type="protein sequence ID" value="MCI0183354.1"/>
    <property type="molecule type" value="Genomic_DNA"/>
</dbReference>
<dbReference type="NCBIfam" id="TIGR02837">
    <property type="entry name" value="spore_II_R"/>
    <property type="match status" value="1"/>
</dbReference>
<dbReference type="RefSeq" id="WP_241713547.1">
    <property type="nucleotide sequence ID" value="NZ_JALBUF010000004.1"/>
</dbReference>
<sequence>MKTWMVIVVLIVGLFGIMNGFQVSGVGKAHAFVGPDPQVIPQDALRFRVIANSNSPWDQNLKRDIRNRVIALIGEKMAHVTTVAQAKEVLKDSVPQVEAIALAMVKKYHAPYSATTTFGLAQFPTKLYGDKVYPAGVYKALRITLGKGAGQNWWCVLFPPLCFVALSDGDAVAATAAFPDYPPLAIRYIKNPDGHGRIPVALRLAVVDYGEELLKIISADFAHLTL</sequence>
<dbReference type="Proteomes" id="UP001139263">
    <property type="component" value="Unassembled WGS sequence"/>
</dbReference>
<dbReference type="Pfam" id="PF09551">
    <property type="entry name" value="Spore_II_R"/>
    <property type="match status" value="1"/>
</dbReference>
<protein>
    <recommendedName>
        <fullName evidence="3">Stage II sporulation protein R</fullName>
    </recommendedName>
</protein>
<dbReference type="InterPro" id="IPR014202">
    <property type="entry name" value="Spore_II_R"/>
</dbReference>
<reference evidence="1" key="1">
    <citation type="submission" date="2022-03" db="EMBL/GenBank/DDBJ databases">
        <title>Draft Genome Sequence of Firmicute Strain S0AB, a Heterotrophic Iron/Sulfur-Oxidizing Extreme Acidophile.</title>
        <authorList>
            <person name="Vergara E."/>
            <person name="Pakostova E."/>
            <person name="Johnson D.B."/>
            <person name="Holmes D.S."/>
        </authorList>
    </citation>
    <scope>NUCLEOTIDE SEQUENCE</scope>
    <source>
        <strain evidence="1">S0AB</strain>
    </source>
</reference>
<gene>
    <name evidence="1" type="ORF">MM817_01631</name>
</gene>